<dbReference type="Gene3D" id="3.40.50.10490">
    <property type="entry name" value="Glucose-6-phosphate isomerase like protein, domain 1"/>
    <property type="match status" value="1"/>
</dbReference>
<dbReference type="Proteomes" id="UP001596378">
    <property type="component" value="Unassembled WGS sequence"/>
</dbReference>
<reference evidence="3" key="1">
    <citation type="journal article" date="2019" name="Int. J. Syst. Evol. Microbiol.">
        <title>The Global Catalogue of Microorganisms (GCM) 10K type strain sequencing project: providing services to taxonomists for standard genome sequencing and annotation.</title>
        <authorList>
            <consortium name="The Broad Institute Genomics Platform"/>
            <consortium name="The Broad Institute Genome Sequencing Center for Infectious Disease"/>
            <person name="Wu L."/>
            <person name="Ma J."/>
        </authorList>
    </citation>
    <scope>NUCLEOTIDE SEQUENCE [LARGE SCALE GENOMIC DNA]</scope>
    <source>
        <strain evidence="3">KCTC 12907</strain>
    </source>
</reference>
<evidence type="ECO:0000259" key="1">
    <source>
        <dbReference type="PROSITE" id="PS51464"/>
    </source>
</evidence>
<dbReference type="Pfam" id="PF13580">
    <property type="entry name" value="SIS_2"/>
    <property type="match status" value="1"/>
</dbReference>
<accession>A0ABW2F7T5</accession>
<dbReference type="RefSeq" id="WP_378047486.1">
    <property type="nucleotide sequence ID" value="NZ_JBHMDN010000013.1"/>
</dbReference>
<comment type="caution">
    <text evidence="2">The sequence shown here is derived from an EMBL/GenBank/DDBJ whole genome shotgun (WGS) entry which is preliminary data.</text>
</comment>
<dbReference type="EMBL" id="JBHTAI010000003">
    <property type="protein sequence ID" value="MFC7148119.1"/>
    <property type="molecule type" value="Genomic_DNA"/>
</dbReference>
<dbReference type="InterPro" id="IPR001347">
    <property type="entry name" value="SIS_dom"/>
</dbReference>
<gene>
    <name evidence="2" type="ORF">ACFQMJ_06170</name>
</gene>
<dbReference type="SUPFAM" id="SSF53697">
    <property type="entry name" value="SIS domain"/>
    <property type="match status" value="1"/>
</dbReference>
<dbReference type="CDD" id="cd05006">
    <property type="entry name" value="SIS_GmhA"/>
    <property type="match status" value="1"/>
</dbReference>
<evidence type="ECO:0000313" key="3">
    <source>
        <dbReference type="Proteomes" id="UP001596378"/>
    </source>
</evidence>
<feature type="domain" description="SIS" evidence="1">
    <location>
        <begin position="31"/>
        <end position="212"/>
    </location>
</feature>
<dbReference type="PANTHER" id="PTHR30390">
    <property type="entry name" value="SEDOHEPTULOSE 7-PHOSPHATE ISOMERASE / DNAA INITIATOR-ASSOCIATING FACTOR FOR REPLICATION INITIATION"/>
    <property type="match status" value="1"/>
</dbReference>
<keyword evidence="3" id="KW-1185">Reference proteome</keyword>
<dbReference type="InterPro" id="IPR035461">
    <property type="entry name" value="GmhA/DiaA"/>
</dbReference>
<organism evidence="2 3">
    <name type="scientific">Cohnella cellulosilytica</name>
    <dbReference type="NCBI Taxonomy" id="986710"/>
    <lineage>
        <taxon>Bacteria</taxon>
        <taxon>Bacillati</taxon>
        <taxon>Bacillota</taxon>
        <taxon>Bacilli</taxon>
        <taxon>Bacillales</taxon>
        <taxon>Paenibacillaceae</taxon>
        <taxon>Cohnella</taxon>
    </lineage>
</organism>
<dbReference type="InterPro" id="IPR050099">
    <property type="entry name" value="SIS_GmhA/DiaA_subfam"/>
</dbReference>
<sequence length="212" mass="22806">MNQDSVIRHLIDRYPELDACLPDIQRMLETVSSCYRGGGKLLLCGNGGSAADSDHIVGELMKGFMSKRPLSSEERGEFAAMFPEDGPYLAGHLQGALPAISLTSAVALTSAYANDVAADMVYAQQVFGYGRPGDALIGISTSGNSPNVIRALQTAKVRGLATIGLTGRDGGRMAEICDVTVRVPRDSTPDIQERHLPIYHAVCMWLEKEFFG</sequence>
<name>A0ABW2F7T5_9BACL</name>
<protein>
    <submittedName>
        <fullName evidence="2">SIS domain-containing protein</fullName>
    </submittedName>
</protein>
<dbReference type="PROSITE" id="PS51464">
    <property type="entry name" value="SIS"/>
    <property type="match status" value="1"/>
</dbReference>
<proteinExistence type="predicted"/>
<evidence type="ECO:0000313" key="2">
    <source>
        <dbReference type="EMBL" id="MFC7148119.1"/>
    </source>
</evidence>
<dbReference type="InterPro" id="IPR046348">
    <property type="entry name" value="SIS_dom_sf"/>
</dbReference>